<feature type="domain" description="Zinc finger PHD-type" evidence="5">
    <location>
        <begin position="687"/>
        <end position="737"/>
    </location>
</feature>
<dbReference type="GeneID" id="106818780"/>
<evidence type="ECO:0000256" key="3">
    <source>
        <dbReference type="ARBA" id="ARBA00022833"/>
    </source>
</evidence>
<dbReference type="InterPro" id="IPR011011">
    <property type="entry name" value="Znf_FYVE_PHD"/>
</dbReference>
<keyword evidence="2" id="KW-0863">Zinc-finger</keyword>
<dbReference type="InterPro" id="IPR013083">
    <property type="entry name" value="Znf_RING/FYVE/PHD"/>
</dbReference>
<evidence type="ECO:0000313" key="6">
    <source>
        <dbReference type="Proteomes" id="UP000695022"/>
    </source>
</evidence>
<protein>
    <submittedName>
        <fullName evidence="7">Uncharacterized protein LOC106818780</fullName>
    </submittedName>
</protein>
<evidence type="ECO:0000259" key="5">
    <source>
        <dbReference type="SMART" id="SM00249"/>
    </source>
</evidence>
<dbReference type="SUPFAM" id="SSF57903">
    <property type="entry name" value="FYVE/PHD zinc finger"/>
    <property type="match status" value="1"/>
</dbReference>
<dbReference type="Pfam" id="PF20231">
    <property type="entry name" value="DUF6589"/>
    <property type="match status" value="1"/>
</dbReference>
<dbReference type="InterPro" id="IPR001965">
    <property type="entry name" value="Znf_PHD"/>
</dbReference>
<dbReference type="SMART" id="SM00249">
    <property type="entry name" value="PHD"/>
    <property type="match status" value="1"/>
</dbReference>
<name>A0ABM1F3B9_PRICU</name>
<evidence type="ECO:0000256" key="1">
    <source>
        <dbReference type="ARBA" id="ARBA00022723"/>
    </source>
</evidence>
<sequence>MAEPKCANCDSTFKKKGKNFYRTGFDSSVKLNAIDKTVKDVLEEELNLQLTPEQKKQRFLCPKCSWALLFMAKSRQKRRKARATFSRQTKGYLALKRKGPLSPYATPEKRKRLCAGPSNLQSPKPAKRRKSPEKPMKAVPLGIHLARAVKFLKRFQYRRAVKILAAYSTGFKKAMTSWAHEAVRQETQKLLGKKKSLFHGKKSLEQISNFSWDDRYAELKETCPLLTDLLTASVTSRKSLTHLGLAGAPTVSIKPTLGVLISIVLYQLQPRRMSDLQELIGLQLWMSGCKRQMFPRLNHLGLSVGIDGTKNVIDRVRKKYDDEVVQHRSRVTDSLLWSAELPPFRKRDADGQSSDATPIHKGDKGTLGYSLCFDNVNQRVSVRHQTRDKTNKQFNMVQAYAAIDRIPSLHLSDEQPSPADISLIPLEQYLPSTTDEAALQQEMSQLIERVLCTNMPFLHDLQSEVAGHIQHEFQQESSAKSQILPLGVLDKDESKVAEMVEIMAEYHRYVPLKPNGDPFTLPLYADGLSCERGNDAQNARVNGNSPWEQLQGLTMGIQEWHKRCLLLQDIFDELYSASSGREKGTLVHLKQVFNHRNVSSDCKQKFNHNEEFLEFCCDGYIVLAALHCMKTKTVQQTPENFPNSRQEQIAFIKTIAKQILNILYTSCQETVTNILNASGTGPTEYLYCVCKQDFPGSAMIFCENRNCRRGTWFHLECIGMKEDDVPDGKWYCCISCHTSAESPTLDYQGPVDVKRLYTSRLMWRGLNQKVRRDAIRENDGHRIILHWKFDMLEFFNNHHPKYFLFGHKLLSAVHGAVSERLQHTLTWNRTVNVNGGKGKNIAMDLHMEFLNKEYKESVKGAAGHLTADTVARHSQMVGVGKILVSVFEKEVSQLSRASVHTKTVTDRQKDIEEFVSILIGEDLFTCKAGRKHKSFQNMPSQTLSNIRVDAFKSRLLRQEVQ</sequence>
<keyword evidence="3" id="KW-0862">Zinc</keyword>
<evidence type="ECO:0000313" key="7">
    <source>
        <dbReference type="RefSeq" id="XP_014678940.1"/>
    </source>
</evidence>
<evidence type="ECO:0000256" key="4">
    <source>
        <dbReference type="SAM" id="MobiDB-lite"/>
    </source>
</evidence>
<keyword evidence="6" id="KW-1185">Reference proteome</keyword>
<dbReference type="Proteomes" id="UP000695022">
    <property type="component" value="Unplaced"/>
</dbReference>
<gene>
    <name evidence="7" type="primary">LOC106818780</name>
</gene>
<dbReference type="InterPro" id="IPR046496">
    <property type="entry name" value="DUF6589"/>
</dbReference>
<evidence type="ECO:0000256" key="2">
    <source>
        <dbReference type="ARBA" id="ARBA00022771"/>
    </source>
</evidence>
<dbReference type="Gene3D" id="3.30.40.10">
    <property type="entry name" value="Zinc/RING finger domain, C3HC4 (zinc finger)"/>
    <property type="match status" value="1"/>
</dbReference>
<feature type="region of interest" description="Disordered" evidence="4">
    <location>
        <begin position="99"/>
        <end position="136"/>
    </location>
</feature>
<proteinExistence type="predicted"/>
<accession>A0ABM1F3B9</accession>
<dbReference type="RefSeq" id="XP_014678940.1">
    <property type="nucleotide sequence ID" value="XM_014823454.1"/>
</dbReference>
<reference evidence="7" key="1">
    <citation type="submission" date="2025-08" db="UniProtKB">
        <authorList>
            <consortium name="RefSeq"/>
        </authorList>
    </citation>
    <scope>IDENTIFICATION</scope>
</reference>
<keyword evidence="1" id="KW-0479">Metal-binding</keyword>
<organism evidence="6 7">
    <name type="scientific">Priapulus caudatus</name>
    <name type="common">Priapulid worm</name>
    <dbReference type="NCBI Taxonomy" id="37621"/>
    <lineage>
        <taxon>Eukaryota</taxon>
        <taxon>Metazoa</taxon>
        <taxon>Ecdysozoa</taxon>
        <taxon>Scalidophora</taxon>
        <taxon>Priapulida</taxon>
        <taxon>Priapulimorpha</taxon>
        <taxon>Priapulimorphida</taxon>
        <taxon>Priapulidae</taxon>
        <taxon>Priapulus</taxon>
    </lineage>
</organism>